<evidence type="ECO:0000313" key="1">
    <source>
        <dbReference type="EMBL" id="DAF99042.1"/>
    </source>
</evidence>
<accession>A0A8S5UXB4</accession>
<proteinExistence type="predicted"/>
<reference evidence="1" key="1">
    <citation type="journal article" date="2021" name="Proc. Natl. Acad. Sci. U.S.A.">
        <title>A Catalog of Tens of Thousands of Viruses from Human Metagenomes Reveals Hidden Associations with Chronic Diseases.</title>
        <authorList>
            <person name="Tisza M.J."/>
            <person name="Buck C.B."/>
        </authorList>
    </citation>
    <scope>NUCLEOTIDE SEQUENCE</scope>
    <source>
        <strain evidence="1">CtDmR33</strain>
    </source>
</reference>
<dbReference type="EMBL" id="BK016159">
    <property type="protein sequence ID" value="DAF99042.1"/>
    <property type="molecule type" value="Genomic_DNA"/>
</dbReference>
<organism evidence="1">
    <name type="scientific">Siphoviridae sp. ctDmR33</name>
    <dbReference type="NCBI Taxonomy" id="2825389"/>
    <lineage>
        <taxon>Viruses</taxon>
        <taxon>Duplodnaviria</taxon>
        <taxon>Heunggongvirae</taxon>
        <taxon>Uroviricota</taxon>
        <taxon>Caudoviricetes</taxon>
    </lineage>
</organism>
<name>A0A8S5UXB4_9CAUD</name>
<sequence length="94" mass="10900">MPRVEGNLKTEIYWDKKCEMCGRDFRARGNRAKYCPACRPLAAKERDKMRTLNRQEYAFVEKTEVKRNIKVVEAARKCKELGISYGEAVARGLV</sequence>
<protein>
    <submittedName>
        <fullName evidence="1">Putative toxin VapC6 domain, ZN ribbon domain</fullName>
    </submittedName>
</protein>